<gene>
    <name evidence="1" type="ORF">GXM_04111</name>
</gene>
<proteinExistence type="predicted"/>
<evidence type="ECO:0000313" key="1">
    <source>
        <dbReference type="EMBL" id="QFS46630.1"/>
    </source>
</evidence>
<protein>
    <submittedName>
        <fullName evidence="1">Uncharacterized protein</fullName>
    </submittedName>
</protein>
<dbReference type="Proteomes" id="UP000326678">
    <property type="component" value="Chromosome Gxm1"/>
</dbReference>
<dbReference type="AlphaFoldDB" id="A0A5P8W1U6"/>
<dbReference type="EMBL" id="CP045226">
    <property type="protein sequence ID" value="QFS46630.1"/>
    <property type="molecule type" value="Genomic_DNA"/>
</dbReference>
<evidence type="ECO:0000313" key="2">
    <source>
        <dbReference type="Proteomes" id="UP000326678"/>
    </source>
</evidence>
<name>A0A5P8W1U6_9NOSO</name>
<keyword evidence="2" id="KW-1185">Reference proteome</keyword>
<organism evidence="1 2">
    <name type="scientific">Nostoc sphaeroides CCNUC1</name>
    <dbReference type="NCBI Taxonomy" id="2653204"/>
    <lineage>
        <taxon>Bacteria</taxon>
        <taxon>Bacillati</taxon>
        <taxon>Cyanobacteriota</taxon>
        <taxon>Cyanophyceae</taxon>
        <taxon>Nostocales</taxon>
        <taxon>Nostocaceae</taxon>
        <taxon>Nostoc</taxon>
    </lineage>
</organism>
<dbReference type="KEGG" id="nsh:GXM_04111"/>
<reference evidence="1 2" key="1">
    <citation type="submission" date="2019-10" db="EMBL/GenBank/DDBJ databases">
        <title>Genomic and transcriptomic insights into the perfect genentic adaptation of a filamentous nitrogen-fixing cyanobacterium to rice fields.</title>
        <authorList>
            <person name="Chen Z."/>
        </authorList>
    </citation>
    <scope>NUCLEOTIDE SEQUENCE [LARGE SCALE GENOMIC DNA]</scope>
    <source>
        <strain evidence="1">CCNUC1</strain>
    </source>
</reference>
<sequence length="53" mass="6167">MDYNLLKCGIAALALQSLRYCPSAFQRFFIRPPKTDAAIGDRPMLFLEFYVFF</sequence>
<accession>A0A5P8W1U6</accession>